<dbReference type="InterPro" id="IPR018522">
    <property type="entry name" value="TopoIIA_CS"/>
</dbReference>
<evidence type="ECO:0000256" key="9">
    <source>
        <dbReference type="ARBA" id="ARBA00023125"/>
    </source>
</evidence>
<dbReference type="GO" id="GO:0003918">
    <property type="term" value="F:DNA topoisomerase type II (double strand cut, ATP-hydrolyzing) activity"/>
    <property type="evidence" value="ECO:0007669"/>
    <property type="project" value="UniProtKB-UniRule"/>
</dbReference>
<comment type="similarity">
    <text evidence="2 11">Belongs to the type II topoisomerase GyrB family.</text>
</comment>
<comment type="function">
    <text evidence="11">A type II topoisomerase that negatively supercoils closed circular double-stranded (ds) DNA in an ATP-dependent manner to modulate DNA topology and maintain chromosomes in an underwound state. Negative supercoiling favors strand separation, and DNA replication, transcription, recombination and repair, all of which involve strand separation. Also able to catalyze the interconversion of other topological isomers of dsDNA rings, including catenanes and knotted rings. Type II topoisomerases break and join 2 DNA strands simultaneously in an ATP-dependent manner.</text>
</comment>
<dbReference type="InterPro" id="IPR002288">
    <property type="entry name" value="DNA_gyrase_B_C"/>
</dbReference>
<evidence type="ECO:0000256" key="3">
    <source>
        <dbReference type="ARBA" id="ARBA00022490"/>
    </source>
</evidence>
<dbReference type="InterPro" id="IPR013759">
    <property type="entry name" value="Topo_IIA_B_C"/>
</dbReference>
<dbReference type="InterPro" id="IPR013506">
    <property type="entry name" value="Topo_IIA_bsu_dom2"/>
</dbReference>
<proteinExistence type="inferred from homology"/>
<dbReference type="InterPro" id="IPR049353">
    <property type="entry name" value="GyrB_hook"/>
</dbReference>
<dbReference type="HAMAP" id="MF_01898">
    <property type="entry name" value="GyrB"/>
    <property type="match status" value="1"/>
</dbReference>
<keyword evidence="10 11" id="KW-0413">Isomerase</keyword>
<dbReference type="PANTHER" id="PTHR45866:SF1">
    <property type="entry name" value="DNA GYRASE SUBUNIT B, MITOCHONDRIAL"/>
    <property type="match status" value="1"/>
</dbReference>
<dbReference type="EC" id="5.6.2.2" evidence="11"/>
<dbReference type="NCBIfam" id="NF004189">
    <property type="entry name" value="PRK05644.1"/>
    <property type="match status" value="1"/>
</dbReference>
<keyword evidence="5 11" id="KW-0547">Nucleotide-binding</keyword>
<keyword evidence="8 11" id="KW-0799">Topoisomerase</keyword>
<dbReference type="InterPro" id="IPR036890">
    <property type="entry name" value="HATPase_C_sf"/>
</dbReference>
<dbReference type="InterPro" id="IPR003594">
    <property type="entry name" value="HATPase_dom"/>
</dbReference>
<dbReference type="GO" id="GO:0046872">
    <property type="term" value="F:metal ion binding"/>
    <property type="evidence" value="ECO:0007669"/>
    <property type="project" value="UniProtKB-KW"/>
</dbReference>
<dbReference type="CDD" id="cd03366">
    <property type="entry name" value="TOPRIM_TopoIIA_GyrB"/>
    <property type="match status" value="1"/>
</dbReference>
<evidence type="ECO:0000313" key="16">
    <source>
        <dbReference type="Proteomes" id="UP000308917"/>
    </source>
</evidence>
<keyword evidence="9" id="KW-0238">DNA-binding</keyword>
<dbReference type="NCBIfam" id="NF011501">
    <property type="entry name" value="PRK14939.1"/>
    <property type="match status" value="1"/>
</dbReference>
<dbReference type="Pfam" id="PF21249">
    <property type="entry name" value="GyrB_hook"/>
    <property type="match status" value="1"/>
</dbReference>
<dbReference type="EMBL" id="STFG01000002">
    <property type="protein sequence ID" value="THU04600.1"/>
    <property type="molecule type" value="Genomic_DNA"/>
</dbReference>
<keyword evidence="7 11" id="KW-0460">Magnesium</keyword>
<dbReference type="PROSITE" id="PS00177">
    <property type="entry name" value="TOPOISOMERASE_II"/>
    <property type="match status" value="1"/>
</dbReference>
<feature type="site" description="Interaction with DNA" evidence="11">
    <location>
        <position position="495"/>
    </location>
</feature>
<dbReference type="InterPro" id="IPR020568">
    <property type="entry name" value="Ribosomal_Su5_D2-typ_SF"/>
</dbReference>
<dbReference type="PRINTS" id="PR00418">
    <property type="entry name" value="TPI2FAMILY"/>
</dbReference>
<evidence type="ECO:0000256" key="8">
    <source>
        <dbReference type="ARBA" id="ARBA00023029"/>
    </source>
</evidence>
<dbReference type="FunFam" id="3.30.230.10:FF:000005">
    <property type="entry name" value="DNA gyrase subunit B"/>
    <property type="match status" value="1"/>
</dbReference>
<dbReference type="PANTHER" id="PTHR45866">
    <property type="entry name" value="DNA GYRASE/TOPOISOMERASE SUBUNIT B"/>
    <property type="match status" value="1"/>
</dbReference>
<feature type="compositionally biased region" description="Polar residues" evidence="13">
    <location>
        <begin position="9"/>
        <end position="20"/>
    </location>
</feature>
<dbReference type="Gene3D" id="3.10.20.690">
    <property type="match status" value="1"/>
</dbReference>
<dbReference type="SMART" id="SM00433">
    <property type="entry name" value="TOP2c"/>
    <property type="match status" value="1"/>
</dbReference>
<dbReference type="RefSeq" id="WP_136572496.1">
    <property type="nucleotide sequence ID" value="NZ_STFG01000002.1"/>
</dbReference>
<dbReference type="Pfam" id="PF01751">
    <property type="entry name" value="Toprim"/>
    <property type="match status" value="1"/>
</dbReference>
<evidence type="ECO:0000256" key="11">
    <source>
        <dbReference type="HAMAP-Rule" id="MF_01898"/>
    </source>
</evidence>
<evidence type="ECO:0000256" key="2">
    <source>
        <dbReference type="ARBA" id="ARBA00010708"/>
    </source>
</evidence>
<comment type="cofactor">
    <cofactor evidence="11">
        <name>Mg(2+)</name>
        <dbReference type="ChEBI" id="CHEBI:18420"/>
    </cofactor>
    <cofactor evidence="11">
        <name>Mn(2+)</name>
        <dbReference type="ChEBI" id="CHEBI:29035"/>
    </cofactor>
    <cofactor evidence="11">
        <name>Ca(2+)</name>
        <dbReference type="ChEBI" id="CHEBI:29108"/>
    </cofactor>
    <text evidence="11">Binds two Mg(2+) per subunit. The magnesium ions form salt bridges with both the protein and the DNA. Can also accept other divalent metal cations, such as Mn(2+) or Ca(2+).</text>
</comment>
<accession>A0A4S8FAV0</accession>
<gene>
    <name evidence="11 15" type="primary">gyrB</name>
    <name evidence="15" type="ORF">E9531_04260</name>
</gene>
<keyword evidence="4 11" id="KW-0479">Metal-binding</keyword>
<organism evidence="15 16">
    <name type="scientific">Lampropedia puyangensis</name>
    <dbReference type="NCBI Taxonomy" id="1330072"/>
    <lineage>
        <taxon>Bacteria</taxon>
        <taxon>Pseudomonadati</taxon>
        <taxon>Pseudomonadota</taxon>
        <taxon>Betaproteobacteria</taxon>
        <taxon>Burkholderiales</taxon>
        <taxon>Comamonadaceae</taxon>
        <taxon>Lampropedia</taxon>
    </lineage>
</organism>
<dbReference type="Pfam" id="PF00204">
    <property type="entry name" value="DNA_gyraseB"/>
    <property type="match status" value="1"/>
</dbReference>
<protein>
    <recommendedName>
        <fullName evidence="11">DNA gyrase subunit B</fullName>
        <ecNumber evidence="11">5.6.2.2</ecNumber>
    </recommendedName>
</protein>
<evidence type="ECO:0000256" key="5">
    <source>
        <dbReference type="ARBA" id="ARBA00022741"/>
    </source>
</evidence>
<dbReference type="Pfam" id="PF00986">
    <property type="entry name" value="DNA_gyraseB_C"/>
    <property type="match status" value="1"/>
</dbReference>
<dbReference type="InterPro" id="IPR006171">
    <property type="entry name" value="TOPRIM_dom"/>
</dbReference>
<dbReference type="Gene3D" id="3.30.565.10">
    <property type="entry name" value="Histidine kinase-like ATPase, C-terminal domain"/>
    <property type="match status" value="1"/>
</dbReference>
<dbReference type="GO" id="GO:0003677">
    <property type="term" value="F:DNA binding"/>
    <property type="evidence" value="ECO:0007669"/>
    <property type="project" value="UniProtKB-KW"/>
</dbReference>
<dbReference type="PROSITE" id="PS50880">
    <property type="entry name" value="TOPRIM"/>
    <property type="match status" value="1"/>
</dbReference>
<keyword evidence="3 11" id="KW-0963">Cytoplasm</keyword>
<evidence type="ECO:0000256" key="10">
    <source>
        <dbReference type="ARBA" id="ARBA00023235"/>
    </source>
</evidence>
<dbReference type="InterPro" id="IPR011557">
    <property type="entry name" value="GyrB"/>
</dbReference>
<dbReference type="FunFam" id="3.40.50.670:FF:000004">
    <property type="entry name" value="DNA gyrase subunit B"/>
    <property type="match status" value="1"/>
</dbReference>
<evidence type="ECO:0000256" key="6">
    <source>
        <dbReference type="ARBA" id="ARBA00022840"/>
    </source>
</evidence>
<feature type="domain" description="Toprim" evidence="14">
    <location>
        <begin position="464"/>
        <end position="588"/>
    </location>
</feature>
<feature type="binding site" evidence="11">
    <location>
        <position position="553"/>
    </location>
    <ligand>
        <name>Mg(2+)</name>
        <dbReference type="ChEBI" id="CHEBI:18420"/>
        <label>1</label>
        <note>catalytic</note>
    </ligand>
</feature>
<dbReference type="GO" id="GO:0006265">
    <property type="term" value="P:DNA topological change"/>
    <property type="evidence" value="ECO:0007669"/>
    <property type="project" value="UniProtKB-UniRule"/>
</dbReference>
<dbReference type="GO" id="GO:0005694">
    <property type="term" value="C:chromosome"/>
    <property type="evidence" value="ECO:0007669"/>
    <property type="project" value="InterPro"/>
</dbReference>
<feature type="coiled-coil region" evidence="12">
    <location>
        <begin position="668"/>
        <end position="695"/>
    </location>
</feature>
<dbReference type="InterPro" id="IPR041423">
    <property type="entry name" value="GyrB_insert"/>
</dbReference>
<comment type="subunit">
    <text evidence="11">Heterotetramer, composed of two GyrA and two GyrB chains. In the heterotetramer, GyrA contains the active site tyrosine that forms a transient covalent intermediate with DNA, while GyrB binds cofactors and catalyzes ATP hydrolysis.</text>
</comment>
<dbReference type="Gene3D" id="3.30.230.10">
    <property type="match status" value="1"/>
</dbReference>
<dbReference type="FunFam" id="3.40.50.670:FF:000001">
    <property type="entry name" value="DNA topoisomerase 2"/>
    <property type="match status" value="1"/>
</dbReference>
<dbReference type="PRINTS" id="PR01159">
    <property type="entry name" value="DNAGYRASEB"/>
</dbReference>
<dbReference type="InterPro" id="IPR014721">
    <property type="entry name" value="Ribsml_uS5_D2-typ_fold_subgr"/>
</dbReference>
<dbReference type="Gene3D" id="3.40.50.670">
    <property type="match status" value="2"/>
</dbReference>
<evidence type="ECO:0000256" key="12">
    <source>
        <dbReference type="SAM" id="Coils"/>
    </source>
</evidence>
<dbReference type="AlphaFoldDB" id="A0A4S8FAV0"/>
<dbReference type="Proteomes" id="UP000308917">
    <property type="component" value="Unassembled WGS sequence"/>
</dbReference>
<evidence type="ECO:0000259" key="14">
    <source>
        <dbReference type="PROSITE" id="PS50880"/>
    </source>
</evidence>
<dbReference type="Pfam" id="PF18053">
    <property type="entry name" value="GyrB_insert"/>
    <property type="match status" value="1"/>
</dbReference>
<feature type="site" description="Interaction with DNA" evidence="11">
    <location>
        <position position="498"/>
    </location>
</feature>
<evidence type="ECO:0000256" key="4">
    <source>
        <dbReference type="ARBA" id="ARBA00022723"/>
    </source>
</evidence>
<feature type="region of interest" description="Disordered" evidence="13">
    <location>
        <begin position="1"/>
        <end position="26"/>
    </location>
</feature>
<comment type="subcellular location">
    <subcellularLocation>
        <location evidence="11">Cytoplasm</location>
    </subcellularLocation>
</comment>
<dbReference type="SMART" id="SM00387">
    <property type="entry name" value="HATPase_c"/>
    <property type="match status" value="1"/>
</dbReference>
<dbReference type="NCBIfam" id="TIGR01059">
    <property type="entry name" value="gyrB"/>
    <property type="match status" value="1"/>
</dbReference>
<dbReference type="OrthoDB" id="9802808at2"/>
<dbReference type="Pfam" id="PF02518">
    <property type="entry name" value="HATPase_c"/>
    <property type="match status" value="1"/>
</dbReference>
<evidence type="ECO:0000256" key="7">
    <source>
        <dbReference type="ARBA" id="ARBA00022842"/>
    </source>
</evidence>
<dbReference type="InterPro" id="IPR001241">
    <property type="entry name" value="Topo_IIA"/>
</dbReference>
<dbReference type="InterPro" id="IPR013760">
    <property type="entry name" value="Topo_IIA-like_dom_sf"/>
</dbReference>
<dbReference type="CDD" id="cd16928">
    <property type="entry name" value="HATPase_GyrB-like"/>
    <property type="match status" value="1"/>
</dbReference>
<dbReference type="SUPFAM" id="SSF54211">
    <property type="entry name" value="Ribosomal protein S5 domain 2-like"/>
    <property type="match status" value="1"/>
</dbReference>
<dbReference type="CDD" id="cd00822">
    <property type="entry name" value="TopoII_Trans_DNA_gyrase"/>
    <property type="match status" value="1"/>
</dbReference>
<feature type="binding site" evidence="11">
    <location>
        <position position="470"/>
    </location>
    <ligand>
        <name>Mg(2+)</name>
        <dbReference type="ChEBI" id="CHEBI:18420"/>
        <label>1</label>
        <note>catalytic</note>
    </ligand>
</feature>
<evidence type="ECO:0000313" key="15">
    <source>
        <dbReference type="EMBL" id="THU04600.1"/>
    </source>
</evidence>
<dbReference type="SUPFAM" id="SSF56719">
    <property type="entry name" value="Type II DNA topoisomerase"/>
    <property type="match status" value="1"/>
</dbReference>
<dbReference type="GO" id="GO:0005524">
    <property type="term" value="F:ATP binding"/>
    <property type="evidence" value="ECO:0007669"/>
    <property type="project" value="UniProtKB-UniRule"/>
</dbReference>
<dbReference type="InterPro" id="IPR000565">
    <property type="entry name" value="Topo_IIA_B"/>
</dbReference>
<feature type="binding site" evidence="11">
    <location>
        <position position="555"/>
    </location>
    <ligand>
        <name>Mg(2+)</name>
        <dbReference type="ChEBI" id="CHEBI:18420"/>
        <label>2</label>
    </ligand>
</feature>
<name>A0A4S8FAV0_9BURK</name>
<feature type="binding site" evidence="11">
    <location>
        <position position="553"/>
    </location>
    <ligand>
        <name>Mg(2+)</name>
        <dbReference type="ChEBI" id="CHEBI:18420"/>
        <label>2</label>
    </ligand>
</feature>
<comment type="caution">
    <text evidence="15">The sequence shown here is derived from an EMBL/GenBank/DDBJ whole genome shotgun (WGS) entry which is preliminary data.</text>
</comment>
<dbReference type="InterPro" id="IPR034160">
    <property type="entry name" value="TOPRIM_GyrB"/>
</dbReference>
<evidence type="ECO:0000256" key="13">
    <source>
        <dbReference type="SAM" id="MobiDB-lite"/>
    </source>
</evidence>
<dbReference type="FunFam" id="3.30.565.10:FF:000002">
    <property type="entry name" value="DNA gyrase subunit B"/>
    <property type="match status" value="1"/>
</dbReference>
<comment type="miscellaneous">
    <text evidence="11">Few gyrases are as efficient as E.coli at forming negative supercoils. Not all organisms have 2 type II topoisomerases; in organisms with a single type II topoisomerase this enzyme also has to decatenate newly replicated chromosomes.</text>
</comment>
<dbReference type="SUPFAM" id="SSF55874">
    <property type="entry name" value="ATPase domain of HSP90 chaperone/DNA topoisomerase II/histidine kinase"/>
    <property type="match status" value="1"/>
</dbReference>
<keyword evidence="16" id="KW-1185">Reference proteome</keyword>
<dbReference type="GO" id="GO:0005737">
    <property type="term" value="C:cytoplasm"/>
    <property type="evidence" value="ECO:0007669"/>
    <property type="project" value="UniProtKB-SubCell"/>
</dbReference>
<comment type="catalytic activity">
    <reaction evidence="1 11">
        <text>ATP-dependent breakage, passage and rejoining of double-stranded DNA.</text>
        <dbReference type="EC" id="5.6.2.2"/>
    </reaction>
</comment>
<reference evidence="15 16" key="1">
    <citation type="journal article" date="2015" name="Antonie Van Leeuwenhoek">
        <title>Lampropedia puyangensis sp. nov., isolated from symptomatic bark of Populus ? euramericana canker and emended description of Lampropedia hyalina (Ehrenberg 1832) Lee et al. 2004.</title>
        <authorList>
            <person name="Li Y."/>
            <person name="Wang T."/>
            <person name="Piao C.G."/>
            <person name="Wang L.F."/>
            <person name="Tian G.Z."/>
            <person name="Zhu T.H."/>
            <person name="Guo M.W."/>
        </authorList>
    </citation>
    <scope>NUCLEOTIDE SEQUENCE [LARGE SCALE GENOMIC DNA]</scope>
    <source>
        <strain evidence="15 16">2-bin</strain>
    </source>
</reference>
<keyword evidence="12" id="KW-0175">Coiled coil</keyword>
<keyword evidence="6 11" id="KW-0067">ATP-binding</keyword>
<sequence>MTDTKQPDPSENPESNQSTAAPADYDAGSIQILEGLEAVRKRPGMYIGDTSDGTGLHHLVFEVVDNSIDEALAGYCDDILITIHADGSLSVQDNGRGIPTAVKMDDKHEPKRSATEIALTELHAGGKFNQNSYKVSGGLHGVGVSCVNALSSSLVVTVSREGKENKLEFSRGKLLNRQVEVVNGVEVSPMQVVGETSKRGTRVHFLPDTEIFQQNNEFHYDILAKRLRELSFLNNGVRIRLLDERTNQEDDFAGSGGVQGFVEFVSKGKQVLHPTTFYANGNRPAESYGGIPGTEIGVEVAMQWTSSYNETVLCFTNNIPQRDGGTHLTGLRAAMTRVINKYIEENGLSKKDKVEVTGEDMREGLNCVLSVKVPEPKFSSQTKDKLVSSEVRAPVEDIVAKALTDFLLEKPNDAKMICSKIVEAAKAREAARKAREMTRRKGVLDGMGLPGKLADCQEKDPAMCEIYIVEGDSAGGSAKQGRDRKFQAILPLRGKILNVEKARYEKLLSSNEILTLITALGTGIGRSSGDDKPGVDDFNAAKLRYHRIIIMTDADVDGAHIRTLLLTFFYRQMPELVERGHIYIAQPPLYKVKAGKEELYLKDAPALDQFLTRIALRDARVYVKDGAEPVGGEELEKLAATYQKAQATITRLAAYMDHEALQAIADGVHLNTETLEEMQATAKELQERLNDRAHVSEPATVEAVTDPRTEKLVLRISRTHHGNVKSSLITQDFAKGADYHSLSAAAQAFNGMMGEGAKVQRGEGERMKEQDVKTFHQAMQWLISEAERTTSRQRYKGLGEMNAEQLWETTMDPTVRRLLRVQIQDAIAADQVFTMLMGDDVEPRRDFIETNALRAANIDV</sequence>
<dbReference type="GO" id="GO:0006261">
    <property type="term" value="P:DNA-templated DNA replication"/>
    <property type="evidence" value="ECO:0007669"/>
    <property type="project" value="UniProtKB-UniRule"/>
</dbReference>
<evidence type="ECO:0000256" key="1">
    <source>
        <dbReference type="ARBA" id="ARBA00000185"/>
    </source>
</evidence>